<organism evidence="2 3">
    <name type="scientific">Planomonospora sphaerica</name>
    <dbReference type="NCBI Taxonomy" id="161355"/>
    <lineage>
        <taxon>Bacteria</taxon>
        <taxon>Bacillati</taxon>
        <taxon>Actinomycetota</taxon>
        <taxon>Actinomycetes</taxon>
        <taxon>Streptosporangiales</taxon>
        <taxon>Streptosporangiaceae</taxon>
        <taxon>Planomonospora</taxon>
    </lineage>
</organism>
<accession>A0A161LN38</accession>
<dbReference type="Proteomes" id="UP000077701">
    <property type="component" value="Unassembled WGS sequence"/>
</dbReference>
<feature type="domain" description="CBM2" evidence="1">
    <location>
        <begin position="1"/>
        <end position="98"/>
    </location>
</feature>
<sequence length="98" mass="10313">MTYRVNSWGNGFTAEVTIVNRSATPVSGWTLQWAFGANQRITGSWNVSLTQSGRQVTAKNAAWNASLGTASFGFQGTHDGSNPVPDAFTLNGTACSVG</sequence>
<dbReference type="SMART" id="SM00637">
    <property type="entry name" value="CBD_II"/>
    <property type="match status" value="1"/>
</dbReference>
<dbReference type="SUPFAM" id="SSF49384">
    <property type="entry name" value="Carbohydrate-binding domain"/>
    <property type="match status" value="1"/>
</dbReference>
<evidence type="ECO:0000313" key="3">
    <source>
        <dbReference type="Proteomes" id="UP000077701"/>
    </source>
</evidence>
<dbReference type="InterPro" id="IPR012291">
    <property type="entry name" value="CBM2_carb-bd_dom_sf"/>
</dbReference>
<protein>
    <submittedName>
        <fullName evidence="2">Oxidoreductase</fullName>
    </submittedName>
</protein>
<dbReference type="PROSITE" id="PS51173">
    <property type="entry name" value="CBM2"/>
    <property type="match status" value="1"/>
</dbReference>
<dbReference type="Gene3D" id="2.60.40.290">
    <property type="match status" value="1"/>
</dbReference>
<dbReference type="STRING" id="161355.PS9374_06403"/>
<reference evidence="2 3" key="1">
    <citation type="journal article" date="2016" name="Genome Announc.">
        <title>Draft Genome Sequence of Planomonospora sphaerica JCM9374, a Rare Actinomycete.</title>
        <authorList>
            <person name="Dohra H."/>
            <person name="Suzuki T."/>
            <person name="Inoue Y."/>
            <person name="Kodani S."/>
        </authorList>
    </citation>
    <scope>NUCLEOTIDE SEQUENCE [LARGE SCALE GENOMIC DNA]</scope>
    <source>
        <strain evidence="2 3">JCM 9374</strain>
    </source>
</reference>
<dbReference type="InterPro" id="IPR008965">
    <property type="entry name" value="CBM2/CBM3_carb-bd_dom_sf"/>
</dbReference>
<evidence type="ECO:0000259" key="1">
    <source>
        <dbReference type="PROSITE" id="PS51173"/>
    </source>
</evidence>
<comment type="caution">
    <text evidence="2">The sequence shown here is derived from an EMBL/GenBank/DDBJ whole genome shotgun (WGS) entry which is preliminary data.</text>
</comment>
<gene>
    <name evidence="2" type="ORF">PS9374_06403</name>
</gene>
<dbReference type="GO" id="GO:0004553">
    <property type="term" value="F:hydrolase activity, hydrolyzing O-glycosyl compounds"/>
    <property type="evidence" value="ECO:0007669"/>
    <property type="project" value="InterPro"/>
</dbReference>
<dbReference type="InterPro" id="IPR001919">
    <property type="entry name" value="CBD2"/>
</dbReference>
<reference evidence="3" key="2">
    <citation type="submission" date="2016-04" db="EMBL/GenBank/DDBJ databases">
        <title>Planomonospora sphaerica JCM9374 whole genome shotgun sequence.</title>
        <authorList>
            <person name="Suzuki T."/>
            <person name="Dohra H."/>
            <person name="Kodani S."/>
        </authorList>
    </citation>
    <scope>NUCLEOTIDE SEQUENCE [LARGE SCALE GENOMIC DNA]</scope>
    <source>
        <strain evidence="3">JCM 9374</strain>
    </source>
</reference>
<proteinExistence type="predicted"/>
<dbReference type="AlphaFoldDB" id="A0A161LN38"/>
<evidence type="ECO:0000313" key="2">
    <source>
        <dbReference type="EMBL" id="GAT70717.1"/>
    </source>
</evidence>
<dbReference type="GO" id="GO:0030247">
    <property type="term" value="F:polysaccharide binding"/>
    <property type="evidence" value="ECO:0007669"/>
    <property type="project" value="UniProtKB-UniRule"/>
</dbReference>
<dbReference type="Pfam" id="PF00553">
    <property type="entry name" value="CBM_2"/>
    <property type="match status" value="1"/>
</dbReference>
<dbReference type="EMBL" id="BDCX01000018">
    <property type="protein sequence ID" value="GAT70717.1"/>
    <property type="molecule type" value="Genomic_DNA"/>
</dbReference>
<keyword evidence="3" id="KW-1185">Reference proteome</keyword>
<dbReference type="GO" id="GO:0005975">
    <property type="term" value="P:carbohydrate metabolic process"/>
    <property type="evidence" value="ECO:0007669"/>
    <property type="project" value="InterPro"/>
</dbReference>
<name>A0A161LN38_9ACTN</name>